<accession>A0AA49H078</accession>
<keyword evidence="2" id="KW-1185">Reference proteome</keyword>
<reference evidence="1" key="1">
    <citation type="submission" date="2021-12" db="EMBL/GenBank/DDBJ databases">
        <authorList>
            <person name="Khadka S."/>
            <person name="Uribe D.A."/>
            <person name="Klipsch I.N."/>
            <person name="Rene S.R."/>
            <person name="Jimenez M.L."/>
            <person name="Saini B.K."/>
            <person name="Zugasti M."/>
            <person name="Bullon R.M."/>
            <person name="Sharp C.D."/>
            <person name="Kapinga K.O."/>
            <person name="Warner C.P."/>
            <person name="Sarinana J."/>
            <person name="Jimenez A."/>
            <person name="Layton S.R."/>
            <person name="Nayek S."/>
            <person name="Hughes L.E."/>
            <person name="Garlena R.A."/>
            <person name="Russell D.A."/>
            <person name="Jacobs-Sera D."/>
            <person name="Hatfull G.F."/>
        </authorList>
    </citation>
    <scope>NUCLEOTIDE SEQUENCE</scope>
</reference>
<proteinExistence type="predicted"/>
<organism evidence="1 2">
    <name type="scientific">Streptomyces phage Tomas</name>
    <dbReference type="NCBI Taxonomy" id="2914443"/>
    <lineage>
        <taxon>Viruses</taxon>
        <taxon>Duplodnaviria</taxon>
        <taxon>Heunggongvirae</taxon>
        <taxon>Uroviricota</taxon>
        <taxon>Caudoviricetes</taxon>
        <taxon>Stanwilliamsviridae</taxon>
        <taxon>Boydwoodruffvirinae</taxon>
        <taxon>Tomasvirus</taxon>
        <taxon>Tomasvirus tomas</taxon>
    </lineage>
</organism>
<evidence type="ECO:0000313" key="1">
    <source>
        <dbReference type="EMBL" id="UMO76380.1"/>
    </source>
</evidence>
<protein>
    <submittedName>
        <fullName evidence="1">Uncharacterized protein</fullName>
    </submittedName>
</protein>
<dbReference type="RefSeq" id="YP_010651319.1">
    <property type="nucleotide sequence ID" value="NC_070781.1"/>
</dbReference>
<dbReference type="GeneID" id="77926954"/>
<dbReference type="KEGG" id="vg:77926954"/>
<dbReference type="EMBL" id="OL829978">
    <property type="protein sequence ID" value="UMO76380.1"/>
    <property type="molecule type" value="Genomic_DNA"/>
</dbReference>
<dbReference type="Proteomes" id="UP001202581">
    <property type="component" value="Segment"/>
</dbReference>
<gene>
    <name evidence="1" type="primary">236</name>
    <name evidence="1" type="ORF">SEA_TOMAS_236</name>
</gene>
<evidence type="ECO:0000313" key="2">
    <source>
        <dbReference type="Proteomes" id="UP001202581"/>
    </source>
</evidence>
<name>A0AA49H078_9CAUD</name>
<sequence length="94" mass="10458">MGDVETARTLFRQFKFEPGTGFICDFVHYPDTAEGVTNVALRVYSSHFDHLPEGTRFLLTEQISSLIKDIRASGVNCILEVESAPRISGRPAAR</sequence>